<feature type="compositionally biased region" description="Pro residues" evidence="1">
    <location>
        <begin position="11"/>
        <end position="48"/>
    </location>
</feature>
<dbReference type="AlphaFoldDB" id="A0A7W3MW46"/>
<keyword evidence="2" id="KW-0472">Membrane</keyword>
<reference evidence="3 4" key="1">
    <citation type="submission" date="2020-08" db="EMBL/GenBank/DDBJ databases">
        <title>Sequencing the genomes of 1000 actinobacteria strains.</title>
        <authorList>
            <person name="Klenk H.-P."/>
        </authorList>
    </citation>
    <scope>NUCLEOTIDE SEQUENCE [LARGE SCALE GENOMIC DNA]</scope>
    <source>
        <strain evidence="3 4">DSM 45823</strain>
    </source>
</reference>
<keyword evidence="4" id="KW-1185">Reference proteome</keyword>
<feature type="region of interest" description="Disordered" evidence="1">
    <location>
        <begin position="275"/>
        <end position="297"/>
    </location>
</feature>
<evidence type="ECO:0000313" key="4">
    <source>
        <dbReference type="Proteomes" id="UP000539313"/>
    </source>
</evidence>
<proteinExistence type="predicted"/>
<keyword evidence="2" id="KW-1133">Transmembrane helix</keyword>
<feature type="transmembrane region" description="Helical" evidence="2">
    <location>
        <begin position="58"/>
        <end position="80"/>
    </location>
</feature>
<organism evidence="3 4">
    <name type="scientific">Thermomonospora cellulosilytica</name>
    <dbReference type="NCBI Taxonomy" id="1411118"/>
    <lineage>
        <taxon>Bacteria</taxon>
        <taxon>Bacillati</taxon>
        <taxon>Actinomycetota</taxon>
        <taxon>Actinomycetes</taxon>
        <taxon>Streptosporangiales</taxon>
        <taxon>Thermomonosporaceae</taxon>
        <taxon>Thermomonospora</taxon>
    </lineage>
</organism>
<evidence type="ECO:0000256" key="1">
    <source>
        <dbReference type="SAM" id="MobiDB-lite"/>
    </source>
</evidence>
<name>A0A7W3MW46_9ACTN</name>
<dbReference type="Proteomes" id="UP000539313">
    <property type="component" value="Unassembled WGS sequence"/>
</dbReference>
<accession>A0A7W3MW46</accession>
<feature type="region of interest" description="Disordered" evidence="1">
    <location>
        <begin position="1"/>
        <end position="57"/>
    </location>
</feature>
<dbReference type="RefSeq" id="WP_182704871.1">
    <property type="nucleotide sequence ID" value="NZ_JACJII010000001.1"/>
</dbReference>
<protein>
    <submittedName>
        <fullName evidence="3">Uncharacterized protein</fullName>
    </submittedName>
</protein>
<evidence type="ECO:0000256" key="2">
    <source>
        <dbReference type="SAM" id="Phobius"/>
    </source>
</evidence>
<keyword evidence="2" id="KW-0812">Transmembrane</keyword>
<evidence type="ECO:0000313" key="3">
    <source>
        <dbReference type="EMBL" id="MBA9002976.1"/>
    </source>
</evidence>
<sequence>MENEYDRGPESIPPAQPFTPPPGTGWAGHPPPSGPPQWGPPMPGPPPGAGGRRSRGRAAGGVAAGVLVLVVLATVVVAGLSGGDGRLGRAGDPGEAAAAELRRAATALAGAAATRYRGTVGNGSGGQARIDLQVTNQGAAHGTMTVDGDELRLLAVDGQTFFEGDEEFWRSAGVSGELLEEYAGHWVKVPPEEFGLDVRAVLAPAELGRAVGREAASTDVTVETTALNGTPAKRVTTARWNVYLAASDPRRILRIETRGFTGGGLRRPPMVPRIPTVPPRPDDPGTVQPAAVRGGAPAGDAEFQVDLSGLAEQEVGRLYGDLQGKVRELKDSVDSQVRFSLDGSIRLSPCNVNGCTAHVRISNSLPDGGPSPGADRPVHAAITITMTLDGRPVRTCRITRTMRPNGSATASCRADYYIPPSYTPRRHTVRAGARAVARPVVRADIDRILRDLRVRRPAGPTPALTPTPTPGG</sequence>
<dbReference type="EMBL" id="JACJII010000001">
    <property type="protein sequence ID" value="MBA9002976.1"/>
    <property type="molecule type" value="Genomic_DNA"/>
</dbReference>
<gene>
    <name evidence="3" type="ORF">HNR21_001858</name>
</gene>
<comment type="caution">
    <text evidence="3">The sequence shown here is derived from an EMBL/GenBank/DDBJ whole genome shotgun (WGS) entry which is preliminary data.</text>
</comment>